<dbReference type="GO" id="GO:0004622">
    <property type="term" value="F:phosphatidylcholine lysophospholipase activity"/>
    <property type="evidence" value="ECO:0007669"/>
    <property type="project" value="UniProtKB-EC"/>
</dbReference>
<dbReference type="AlphaFoldDB" id="A0A642UHA2"/>
<dbReference type="RefSeq" id="XP_034010698.1">
    <property type="nucleotide sequence ID" value="XM_034157397.1"/>
</dbReference>
<dbReference type="GO" id="GO:0004623">
    <property type="term" value="F:phospholipase A2 activity"/>
    <property type="evidence" value="ECO:0007669"/>
    <property type="project" value="TreeGrafter"/>
</dbReference>
<dbReference type="InterPro" id="IPR016035">
    <property type="entry name" value="Acyl_Trfase/lysoPLipase"/>
</dbReference>
<comment type="similarity">
    <text evidence="1 10">Belongs to the lysophospholipase family.</text>
</comment>
<feature type="domain" description="PLA2c" evidence="12">
    <location>
        <begin position="25"/>
        <end position="570"/>
    </location>
</feature>
<organism evidence="13 14">
    <name type="scientific">Diutina rugosa</name>
    <name type="common">Yeast</name>
    <name type="synonym">Candida rugosa</name>
    <dbReference type="NCBI Taxonomy" id="5481"/>
    <lineage>
        <taxon>Eukaryota</taxon>
        <taxon>Fungi</taxon>
        <taxon>Dikarya</taxon>
        <taxon>Ascomycota</taxon>
        <taxon>Saccharomycotina</taxon>
        <taxon>Pichiomycetes</taxon>
        <taxon>Debaryomycetaceae</taxon>
        <taxon>Diutina</taxon>
    </lineage>
</organism>
<feature type="signal peptide" evidence="10">
    <location>
        <begin position="1"/>
        <end position="18"/>
    </location>
</feature>
<protein>
    <recommendedName>
        <fullName evidence="2 10">Lysophospholipase</fullName>
        <ecNumber evidence="2 10">3.1.1.5</ecNumber>
    </recommendedName>
</protein>
<feature type="chain" id="PRO_5025073411" description="Lysophospholipase" evidence="10">
    <location>
        <begin position="19"/>
        <end position="679"/>
    </location>
</feature>
<comment type="function">
    <text evidence="8">Catalyzes the release of fatty acids from lysophospholipids. Phospholipase B may well contribute to pathogenicity by abetting the fungus in damaging and traversing host cell membranes, processes which likely increase the rapidity of disseminated infection.</text>
</comment>
<dbReference type="GO" id="GO:0046475">
    <property type="term" value="P:glycerophospholipid catabolic process"/>
    <property type="evidence" value="ECO:0007669"/>
    <property type="project" value="TreeGrafter"/>
</dbReference>
<dbReference type="EMBL" id="SWFT01000133">
    <property type="protein sequence ID" value="KAA8898895.1"/>
    <property type="molecule type" value="Genomic_DNA"/>
</dbReference>
<accession>A0A642UHA2</accession>
<comment type="catalytic activity">
    <reaction evidence="10">
        <text>a 1-acyl-sn-glycero-3-phosphocholine + H2O = sn-glycerol 3-phosphocholine + a fatty acid + H(+)</text>
        <dbReference type="Rhea" id="RHEA:15177"/>
        <dbReference type="ChEBI" id="CHEBI:15377"/>
        <dbReference type="ChEBI" id="CHEBI:15378"/>
        <dbReference type="ChEBI" id="CHEBI:16870"/>
        <dbReference type="ChEBI" id="CHEBI:28868"/>
        <dbReference type="ChEBI" id="CHEBI:58168"/>
        <dbReference type="EC" id="3.1.1.5"/>
    </reaction>
</comment>
<evidence type="ECO:0000256" key="9">
    <source>
        <dbReference type="PROSITE-ProRule" id="PRU00555"/>
    </source>
</evidence>
<evidence type="ECO:0000313" key="14">
    <source>
        <dbReference type="Proteomes" id="UP000449547"/>
    </source>
</evidence>
<dbReference type="OMA" id="TEDANWP"/>
<evidence type="ECO:0000256" key="8">
    <source>
        <dbReference type="ARBA" id="ARBA00059407"/>
    </source>
</evidence>
<name>A0A642UHA2_DIURU</name>
<dbReference type="Proteomes" id="UP000449547">
    <property type="component" value="Unassembled WGS sequence"/>
</dbReference>
<keyword evidence="4 9" id="KW-0378">Hydrolase</keyword>
<reference evidence="13 14" key="1">
    <citation type="submission" date="2019-07" db="EMBL/GenBank/DDBJ databases">
        <title>Genome assembly of two rare yeast pathogens: Diutina rugosa and Trichomonascus ciferrii.</title>
        <authorList>
            <person name="Mixao V."/>
            <person name="Saus E."/>
            <person name="Hansen A."/>
            <person name="Lass-Flor C."/>
            <person name="Gabaldon T."/>
        </authorList>
    </citation>
    <scope>NUCLEOTIDE SEQUENCE [LARGE SCALE GENOMIC DNA]</scope>
    <source>
        <strain evidence="13 14">CBS 613</strain>
    </source>
</reference>
<dbReference type="Pfam" id="PF01735">
    <property type="entry name" value="PLA2_B"/>
    <property type="match status" value="1"/>
</dbReference>
<dbReference type="Gene3D" id="3.40.1090.10">
    <property type="entry name" value="Cytosolic phospholipase A2 catalytic domain"/>
    <property type="match status" value="1"/>
</dbReference>
<dbReference type="FunFam" id="3.40.1090.10:FF:000010">
    <property type="entry name" value="Lysophospholipase"/>
    <property type="match status" value="1"/>
</dbReference>
<evidence type="ECO:0000259" key="12">
    <source>
        <dbReference type="PROSITE" id="PS51210"/>
    </source>
</evidence>
<gene>
    <name evidence="13" type="ORF">DIURU_004515</name>
</gene>
<dbReference type="GO" id="GO:0005576">
    <property type="term" value="C:extracellular region"/>
    <property type="evidence" value="ECO:0007669"/>
    <property type="project" value="TreeGrafter"/>
</dbReference>
<dbReference type="PANTHER" id="PTHR10728:SF33">
    <property type="entry name" value="LYSOPHOSPHOLIPASE 1-RELATED"/>
    <property type="match status" value="1"/>
</dbReference>
<keyword evidence="6 9" id="KW-0443">Lipid metabolism</keyword>
<evidence type="ECO:0000256" key="2">
    <source>
        <dbReference type="ARBA" id="ARBA00013274"/>
    </source>
</evidence>
<dbReference type="GeneID" id="54783166"/>
<evidence type="ECO:0000256" key="10">
    <source>
        <dbReference type="RuleBase" id="RU362103"/>
    </source>
</evidence>
<keyword evidence="5 9" id="KW-0442">Lipid degradation</keyword>
<evidence type="ECO:0000256" key="5">
    <source>
        <dbReference type="ARBA" id="ARBA00022963"/>
    </source>
</evidence>
<dbReference type="EC" id="3.1.1.5" evidence="2 10"/>
<comment type="caution">
    <text evidence="13">The sequence shown here is derived from an EMBL/GenBank/DDBJ whole genome shotgun (WGS) entry which is preliminary data.</text>
</comment>
<dbReference type="GO" id="GO:0005829">
    <property type="term" value="C:cytosol"/>
    <property type="evidence" value="ECO:0007669"/>
    <property type="project" value="TreeGrafter"/>
</dbReference>
<keyword evidence="7" id="KW-0325">Glycoprotein</keyword>
<dbReference type="InterPro" id="IPR002642">
    <property type="entry name" value="LysoPLipase_cat_dom"/>
</dbReference>
<keyword evidence="14" id="KW-1185">Reference proteome</keyword>
<sequence>MLRVLVLCLTWIATLVAGYGVDYTQCPNNPFVRQGSVVSPEEAEWIKGRDSVTQSRLEQFLLDASMEDFDASSFLSSSSKPIRIGLAFSGGGYRAMLAGAGQLSAYDERTVSNNNPMAGILQSSSYITGLSGGSWLLSSMVAINFPPVDQAIGTTGFWDLNRNLLDIKGLFNIFTNGLYILSVSLDITTKLVSTMPVTLTDIWGRLLSYNILPGVQNYGSDFQISDLQALSKFSSHDIPFPIMVSTSRRPQTLVVDQDSVQFEMNPFEFGSYDPRVSSFVQQEYLGTRANDGKAVGWFSLGSAECRSRLDNLSFEFGTSSSIFNYLFKDFDVESLPPIIKQIVKLFIAKATALPIDVAKYPNPFMDIPDGNTNIAKNESLFLCDGGFDDQNVPLAPLLQKDREVDVIFAHDNSADTLNWPDGTALITTYQNQFTEKGHKASFPPVPNTYTFYYGNLTARPTFFGCYAQNMIGEVAGSAIDTPLVVYMPNRPFSFWSNMSTFKLTYTTNDRNGMIRNGFETATRLNGTLDKEWSACVGCAIVQRARERQGIAPTEQCQRCFDRYCWDGQEYTGPNTGDNFNDDGRQVVADKYSEENLEGFRTLPIKRDGGHSANPDDGVLDEKEVMKWVKSGRIPDESLPESGNWTNADVSRDRRTSFYRSTSATDVVMPDGKIKRHWQG</sequence>
<evidence type="ECO:0000256" key="6">
    <source>
        <dbReference type="ARBA" id="ARBA00023098"/>
    </source>
</evidence>
<proteinExistence type="inferred from homology"/>
<evidence type="ECO:0000256" key="3">
    <source>
        <dbReference type="ARBA" id="ARBA00022729"/>
    </source>
</evidence>
<dbReference type="GO" id="GO:0005783">
    <property type="term" value="C:endoplasmic reticulum"/>
    <property type="evidence" value="ECO:0007669"/>
    <property type="project" value="TreeGrafter"/>
</dbReference>
<feature type="region of interest" description="Disordered" evidence="11">
    <location>
        <begin position="638"/>
        <end position="659"/>
    </location>
</feature>
<evidence type="ECO:0000256" key="11">
    <source>
        <dbReference type="SAM" id="MobiDB-lite"/>
    </source>
</evidence>
<evidence type="ECO:0000313" key="13">
    <source>
        <dbReference type="EMBL" id="KAA8898895.1"/>
    </source>
</evidence>
<dbReference type="GO" id="GO:0005886">
    <property type="term" value="C:plasma membrane"/>
    <property type="evidence" value="ECO:0007669"/>
    <property type="project" value="TreeGrafter"/>
</dbReference>
<dbReference type="SUPFAM" id="SSF52151">
    <property type="entry name" value="FabD/lysophospholipase-like"/>
    <property type="match status" value="1"/>
</dbReference>
<dbReference type="PANTHER" id="PTHR10728">
    <property type="entry name" value="CYTOSOLIC PHOSPHOLIPASE A2"/>
    <property type="match status" value="1"/>
</dbReference>
<evidence type="ECO:0000256" key="1">
    <source>
        <dbReference type="ARBA" id="ARBA00008780"/>
    </source>
</evidence>
<dbReference type="VEuPathDB" id="FungiDB:DIURU_004515"/>
<keyword evidence="3 10" id="KW-0732">Signal</keyword>
<dbReference type="SMART" id="SM00022">
    <property type="entry name" value="PLAc"/>
    <property type="match status" value="1"/>
</dbReference>
<evidence type="ECO:0000256" key="7">
    <source>
        <dbReference type="ARBA" id="ARBA00023180"/>
    </source>
</evidence>
<evidence type="ECO:0000256" key="4">
    <source>
        <dbReference type="ARBA" id="ARBA00022801"/>
    </source>
</evidence>
<dbReference type="OrthoDB" id="4084751at2759"/>
<dbReference type="PROSITE" id="PS51210">
    <property type="entry name" value="PLA2C"/>
    <property type="match status" value="1"/>
</dbReference>